<dbReference type="Proteomes" id="UP000501107">
    <property type="component" value="Plasmid unnamed3"/>
</dbReference>
<gene>
    <name evidence="1" type="ORF">BF38_6085</name>
    <name evidence="2" type="ORF">FO599_00525</name>
    <name evidence="3" type="ORF">FOC89_02720</name>
</gene>
<evidence type="ECO:0000313" key="4">
    <source>
        <dbReference type="Proteomes" id="UP000031876"/>
    </source>
</evidence>
<geneLocation type="plasmid" evidence="3 5">
    <name>unnamed3</name>
</geneLocation>
<accession>A0A0B5NKE6</accession>
<dbReference type="Proteomes" id="UP001181533">
    <property type="component" value="Unassembled WGS sequence"/>
</dbReference>
<organism evidence="3 5">
    <name type="scientific">Bacillus thuringiensis</name>
    <dbReference type="NCBI Taxonomy" id="1428"/>
    <lineage>
        <taxon>Bacteria</taxon>
        <taxon>Bacillati</taxon>
        <taxon>Bacillota</taxon>
        <taxon>Bacilli</taxon>
        <taxon>Bacillales</taxon>
        <taxon>Bacillaceae</taxon>
        <taxon>Bacillus</taxon>
        <taxon>Bacillus cereus group</taxon>
    </lineage>
</organism>
<dbReference type="Proteomes" id="UP000031876">
    <property type="component" value="Plasmid 2"/>
</dbReference>
<dbReference type="EMBL" id="VKQN01000001">
    <property type="protein sequence ID" value="MDR4174613.1"/>
    <property type="molecule type" value="Genomic_DNA"/>
</dbReference>
<name>A0A0B5NKE6_BACTU</name>
<dbReference type="AlphaFoldDB" id="A0A0B5NKE6"/>
<dbReference type="EMBL" id="CP053979">
    <property type="protein sequence ID" value="QKH22911.1"/>
    <property type="molecule type" value="Genomic_DNA"/>
</dbReference>
<evidence type="ECO:0000313" key="1">
    <source>
        <dbReference type="EMBL" id="AJG73892.1"/>
    </source>
</evidence>
<dbReference type="KEGG" id="btw:BF38_6085"/>
<reference evidence="3 5" key="3">
    <citation type="submission" date="2020-05" db="EMBL/GenBank/DDBJ databases">
        <title>FDA dAtabase for Regulatory Grade micrObial Sequences (FDA-ARGOS): Supporting development and validation of Infectious Disease Dx tests.</title>
        <authorList>
            <person name="Nelson B."/>
            <person name="Plummer A."/>
            <person name="Tallon L."/>
            <person name="Sadzewicz L."/>
            <person name="Zhao X."/>
            <person name="Vavikolanu K."/>
            <person name="Mehta A."/>
            <person name="Aluvathingal J."/>
            <person name="Nadendla S."/>
            <person name="Myers T."/>
            <person name="Yan Y."/>
            <person name="Sichtig H."/>
        </authorList>
    </citation>
    <scope>NUCLEOTIDE SEQUENCE [LARGE SCALE GENOMIC DNA]</scope>
    <source>
        <strain evidence="3 5">FDAARGOS_795</strain>
        <plasmid evidence="3 5">unnamed3</plasmid>
    </source>
</reference>
<geneLocation type="plasmid" evidence="1 4">
    <name>2</name>
</geneLocation>
<evidence type="ECO:0000313" key="2">
    <source>
        <dbReference type="EMBL" id="MDR4174613.1"/>
    </source>
</evidence>
<dbReference type="EMBL" id="CP009334">
    <property type="protein sequence ID" value="AJG73892.1"/>
    <property type="molecule type" value="Genomic_DNA"/>
</dbReference>
<reference evidence="1 4" key="1">
    <citation type="journal article" date="2015" name="Genome Announc.">
        <title>Complete genome sequences for 35 biothreat assay-relevant bacillus species.</title>
        <authorList>
            <person name="Johnson S.L."/>
            <person name="Daligault H.E."/>
            <person name="Davenport K.W."/>
            <person name="Jaissle J."/>
            <person name="Frey K.G."/>
            <person name="Ladner J.T."/>
            <person name="Broomall S.M."/>
            <person name="Bishop-Lilly K.A."/>
            <person name="Bruce D.C."/>
            <person name="Gibbons H.S."/>
            <person name="Coyne S.R."/>
            <person name="Lo C.C."/>
            <person name="Meincke L."/>
            <person name="Munk A.C."/>
            <person name="Koroleva G.I."/>
            <person name="Rosenzweig C.N."/>
            <person name="Palacios G.F."/>
            <person name="Redden C.L."/>
            <person name="Minogue T.D."/>
            <person name="Chain P.S."/>
        </authorList>
    </citation>
    <scope>NUCLEOTIDE SEQUENCE [LARGE SCALE GENOMIC DNA]</scope>
    <source>
        <strain evidence="1 4">HD1011</strain>
        <plasmid evidence="1 4">2</plasmid>
    </source>
</reference>
<sequence length="94" mass="10796">MLEDLDVYPFTKLFKLKEDHEVLGQSGTLFVVRDTVISLETGVSNLLFGEVVVEDERVSVSFGKCTVDKRFVETFFDVVEDETFHQCQDRIESN</sequence>
<evidence type="ECO:0000313" key="3">
    <source>
        <dbReference type="EMBL" id="QKH22911.1"/>
    </source>
</evidence>
<protein>
    <submittedName>
        <fullName evidence="3">Uncharacterized protein</fullName>
    </submittedName>
</protein>
<evidence type="ECO:0000313" key="5">
    <source>
        <dbReference type="Proteomes" id="UP000501107"/>
    </source>
</evidence>
<keyword evidence="3" id="KW-0614">Plasmid</keyword>
<reference evidence="2" key="2">
    <citation type="submission" date="2019-07" db="EMBL/GenBank/DDBJ databases">
        <title>Phylogenomic Reclassification of ATCC Bacillus Strains and Various Taxa within the Genus Bacillus.</title>
        <authorList>
            <person name="Riojas M.A."/>
            <person name="Frank A.M."/>
            <person name="Fenn S.L."/>
            <person name="King S.P."/>
            <person name="Brower S.M."/>
            <person name="Hazbon M.H."/>
        </authorList>
    </citation>
    <scope>NUCLEOTIDE SEQUENCE</scope>
    <source>
        <strain evidence="2">ATCC 35646</strain>
    </source>
</reference>
<proteinExistence type="predicted"/>
<dbReference type="RefSeq" id="WP_000888635.1">
    <property type="nucleotide sequence ID" value="NZ_CP009334.1"/>
</dbReference>